<dbReference type="Proteomes" id="UP000290608">
    <property type="component" value="Unassembled WGS sequence"/>
</dbReference>
<gene>
    <name evidence="2" type="ORF">DSL99_1620</name>
</gene>
<name>A0A4Q0PMN5_9FLAO</name>
<evidence type="ECO:0000256" key="1">
    <source>
        <dbReference type="SAM" id="MobiDB-lite"/>
    </source>
</evidence>
<comment type="caution">
    <text evidence="2">The sequence shown here is derived from an EMBL/GenBank/DDBJ whole genome shotgun (WGS) entry which is preliminary data.</text>
</comment>
<feature type="region of interest" description="Disordered" evidence="1">
    <location>
        <begin position="102"/>
        <end position="136"/>
    </location>
</feature>
<evidence type="ECO:0000313" key="3">
    <source>
        <dbReference type="Proteomes" id="UP000290608"/>
    </source>
</evidence>
<sequence>MAIGWIKMHRKLLEWEWYNDVPVRLTFMHLLLTANWEYTEYKKYPIQRGQCITGTSETPKKIGISKQQFRTAISKLKSTGEITTNSTNKFTVVTLVKYDDYQPNEEESTTKPTRKPTREQHQNNTQPNNTLRSEEDKEIKNIRNNLLSEINISDVEDSEKKYFEIAKSFQQLFIKNLEEKNSPTKDQREATYKNYVDQIRLMFERDEVNKEHVVKVYKYLNSPAGEFWKTNILSIKTLRKQFQKLVAQANQPLNKSQHGSTEPTINRQSAETIRQNSEGW</sequence>
<accession>A0A4Q0PMN5</accession>
<feature type="compositionally biased region" description="Polar residues" evidence="1">
    <location>
        <begin position="122"/>
        <end position="131"/>
    </location>
</feature>
<dbReference type="RefSeq" id="WP_073098669.1">
    <property type="nucleotide sequence ID" value="NZ_QOVL01000006.1"/>
</dbReference>
<evidence type="ECO:0000313" key="2">
    <source>
        <dbReference type="EMBL" id="RXG31796.1"/>
    </source>
</evidence>
<protein>
    <submittedName>
        <fullName evidence="2">Uncharacterized protein</fullName>
    </submittedName>
</protein>
<reference evidence="2 3" key="1">
    <citation type="submission" date="2018-07" db="EMBL/GenBank/DDBJ databases">
        <title>Leeuwenhoekiella genomics.</title>
        <authorList>
            <person name="Tahon G."/>
            <person name="Willems A."/>
        </authorList>
    </citation>
    <scope>NUCLEOTIDE SEQUENCE [LARGE SCALE GENOMIC DNA]</scope>
    <source>
        <strain evidence="2 3">LMG 1345</strain>
    </source>
</reference>
<dbReference type="EMBL" id="QOVL01000006">
    <property type="protein sequence ID" value="RXG31796.1"/>
    <property type="molecule type" value="Genomic_DNA"/>
</dbReference>
<feature type="region of interest" description="Disordered" evidence="1">
    <location>
        <begin position="251"/>
        <end position="280"/>
    </location>
</feature>
<dbReference type="STRING" id="1122159.SAMN02745246_01562"/>
<proteinExistence type="predicted"/>
<organism evidence="2 3">
    <name type="scientific">Leeuwenhoekiella marinoflava</name>
    <dbReference type="NCBI Taxonomy" id="988"/>
    <lineage>
        <taxon>Bacteria</taxon>
        <taxon>Pseudomonadati</taxon>
        <taxon>Bacteroidota</taxon>
        <taxon>Flavobacteriia</taxon>
        <taxon>Flavobacteriales</taxon>
        <taxon>Flavobacteriaceae</taxon>
        <taxon>Leeuwenhoekiella</taxon>
    </lineage>
</organism>
<dbReference type="AlphaFoldDB" id="A0A4Q0PMN5"/>